<sequence>MNTHSATKLFSNLTAPNLKILHIRGSQWELPEVELYTSLRHLFVSKNSSGQSSLQQLRINHMLVDGDMVATVFPILHNLWELHILSCNIIPSFFEALTLDQNLRRMGQGLCPKLTKLVIEERSKPHRQTPPPSSLQQAICDFIISQAIPDTRTTQNISVGFQWVDLLGYLANIEER</sequence>
<accession>A0A0C9UIX7</accession>
<evidence type="ECO:0000313" key="1">
    <source>
        <dbReference type="EMBL" id="KIJ25210.1"/>
    </source>
</evidence>
<dbReference type="InterPro" id="IPR032675">
    <property type="entry name" value="LRR_dom_sf"/>
</dbReference>
<dbReference type="SUPFAM" id="SSF52047">
    <property type="entry name" value="RNI-like"/>
    <property type="match status" value="1"/>
</dbReference>
<protein>
    <submittedName>
        <fullName evidence="1">Uncharacterized protein</fullName>
    </submittedName>
</protein>
<dbReference type="HOGENOM" id="CLU_1526119_0_0_1"/>
<keyword evidence="2" id="KW-1185">Reference proteome</keyword>
<evidence type="ECO:0000313" key="2">
    <source>
        <dbReference type="Proteomes" id="UP000054279"/>
    </source>
</evidence>
<dbReference type="AlphaFoldDB" id="A0A0C9UIX7"/>
<dbReference type="Gene3D" id="3.80.10.10">
    <property type="entry name" value="Ribonuclease Inhibitor"/>
    <property type="match status" value="1"/>
</dbReference>
<dbReference type="EMBL" id="KN837427">
    <property type="protein sequence ID" value="KIJ25210.1"/>
    <property type="molecule type" value="Genomic_DNA"/>
</dbReference>
<gene>
    <name evidence="1" type="ORF">M422DRAFT_273845</name>
</gene>
<dbReference type="Proteomes" id="UP000054279">
    <property type="component" value="Unassembled WGS sequence"/>
</dbReference>
<name>A0A0C9UIX7_SPHS4</name>
<reference evidence="1 2" key="1">
    <citation type="submission" date="2014-06" db="EMBL/GenBank/DDBJ databases">
        <title>Evolutionary Origins and Diversification of the Mycorrhizal Mutualists.</title>
        <authorList>
            <consortium name="DOE Joint Genome Institute"/>
            <consortium name="Mycorrhizal Genomics Consortium"/>
            <person name="Kohler A."/>
            <person name="Kuo A."/>
            <person name="Nagy L.G."/>
            <person name="Floudas D."/>
            <person name="Copeland A."/>
            <person name="Barry K.W."/>
            <person name="Cichocki N."/>
            <person name="Veneault-Fourrey C."/>
            <person name="LaButti K."/>
            <person name="Lindquist E.A."/>
            <person name="Lipzen A."/>
            <person name="Lundell T."/>
            <person name="Morin E."/>
            <person name="Murat C."/>
            <person name="Riley R."/>
            <person name="Ohm R."/>
            <person name="Sun H."/>
            <person name="Tunlid A."/>
            <person name="Henrissat B."/>
            <person name="Grigoriev I.V."/>
            <person name="Hibbett D.S."/>
            <person name="Martin F."/>
        </authorList>
    </citation>
    <scope>NUCLEOTIDE SEQUENCE [LARGE SCALE GENOMIC DNA]</scope>
    <source>
        <strain evidence="1 2">SS14</strain>
    </source>
</reference>
<organism evidence="1 2">
    <name type="scientific">Sphaerobolus stellatus (strain SS14)</name>
    <dbReference type="NCBI Taxonomy" id="990650"/>
    <lineage>
        <taxon>Eukaryota</taxon>
        <taxon>Fungi</taxon>
        <taxon>Dikarya</taxon>
        <taxon>Basidiomycota</taxon>
        <taxon>Agaricomycotina</taxon>
        <taxon>Agaricomycetes</taxon>
        <taxon>Phallomycetidae</taxon>
        <taxon>Geastrales</taxon>
        <taxon>Sphaerobolaceae</taxon>
        <taxon>Sphaerobolus</taxon>
    </lineage>
</organism>
<proteinExistence type="predicted"/>